<evidence type="ECO:0000313" key="2">
    <source>
        <dbReference type="EMBL" id="CUA81658.1"/>
    </source>
</evidence>
<evidence type="ECO:0008006" key="4">
    <source>
        <dbReference type="Google" id="ProtNLM"/>
    </source>
</evidence>
<keyword evidence="3" id="KW-1185">Reference proteome</keyword>
<gene>
    <name evidence="2" type="ORF">Ga0061063_0501</name>
</gene>
<reference evidence="3" key="1">
    <citation type="submission" date="2015-08" db="EMBL/GenBank/DDBJ databases">
        <authorList>
            <person name="Varghese N."/>
        </authorList>
    </citation>
    <scope>NUCLEOTIDE SEQUENCE [LARGE SCALE GENOMIC DNA]</scope>
    <source>
        <strain evidence="3">DSM 17901</strain>
    </source>
</reference>
<protein>
    <recommendedName>
        <fullName evidence="4">DUF1841 domain-containing protein</fullName>
    </recommendedName>
</protein>
<dbReference type="Proteomes" id="UP000243535">
    <property type="component" value="Unassembled WGS sequence"/>
</dbReference>
<organism evidence="2 3">
    <name type="scientific">Gulbenkiania indica</name>
    <dbReference type="NCBI Taxonomy" id="375574"/>
    <lineage>
        <taxon>Bacteria</taxon>
        <taxon>Pseudomonadati</taxon>
        <taxon>Pseudomonadota</taxon>
        <taxon>Betaproteobacteria</taxon>
        <taxon>Neisseriales</taxon>
        <taxon>Chromobacteriaceae</taxon>
        <taxon>Gulbenkiania</taxon>
    </lineage>
</organism>
<dbReference type="RefSeq" id="WP_054284493.1">
    <property type="nucleotide sequence ID" value="NZ_CYHA01000001.1"/>
</dbReference>
<dbReference type="Pfam" id="PF08897">
    <property type="entry name" value="DUF1841"/>
    <property type="match status" value="1"/>
</dbReference>
<name>A0A0K6GSZ7_9NEIS</name>
<evidence type="ECO:0000256" key="1">
    <source>
        <dbReference type="SAM" id="MobiDB-lite"/>
    </source>
</evidence>
<sequence>MFTPSRQDARRFFFDVWAKQKQGAMLTPLEAQTWAIIAGHSEYHPLLDQPERYLEQEWTPEEGSTNPFLHLSLHLAIEEQLSIDQPPGIRALYDALCTRHGEEHAARHDLMECLGEMIWHAQRYGGGPDVNRYITCIRGRLGMGEEDSRRINPNEITDTPDRAS</sequence>
<dbReference type="STRING" id="375574.GCA_001418035_00300"/>
<dbReference type="OrthoDB" id="9789432at2"/>
<evidence type="ECO:0000313" key="3">
    <source>
        <dbReference type="Proteomes" id="UP000243535"/>
    </source>
</evidence>
<dbReference type="AlphaFoldDB" id="A0A0K6GSZ7"/>
<dbReference type="InterPro" id="IPR014993">
    <property type="entry name" value="DUF1841"/>
</dbReference>
<feature type="region of interest" description="Disordered" evidence="1">
    <location>
        <begin position="145"/>
        <end position="164"/>
    </location>
</feature>
<dbReference type="EMBL" id="CYHA01000001">
    <property type="protein sequence ID" value="CUA81658.1"/>
    <property type="molecule type" value="Genomic_DNA"/>
</dbReference>
<accession>A0A0K6GSZ7</accession>
<proteinExistence type="predicted"/>